<dbReference type="InterPro" id="IPR011992">
    <property type="entry name" value="EF-hand-dom_pair"/>
</dbReference>
<gene>
    <name evidence="3" type="primary">LOC108560438</name>
</gene>
<protein>
    <submittedName>
        <fullName evidence="3">Uncharacterized protein LOC108560438</fullName>
    </submittedName>
</protein>
<evidence type="ECO:0000313" key="2">
    <source>
        <dbReference type="Proteomes" id="UP000695000"/>
    </source>
</evidence>
<sequence>MHCKQMKLLDVWRICNKIRSAIFRVGFNLWDYYLPLDPHKNCLISESAFVSVLSGSLRSTIGLSDYEIGELTDYFRVQDGRIFYTQFCEVIHDSIPEFSKNANLVTGLEWEDPLHVNRLSTSEERRLSLLITKISVQVNLRKLVLRPFFQDYELVAKNNGTVTIAHFARVLAYLDITVSSDDFNLLVKKYMKDSYTLNYVAFVADIEATVDYLERHGCLDLGGDIMSQFPGRVINAELPKLPRPEIGKIMAASVFGKQSIFHPALNAPSQRQSLLEIIRRIQRHVLENRIRISDFFEGFDSLGSGKITASQFHRGLDAVGISGLQRLYISLPEIKTISIQYQDPIDPTRVCWKTFADDIDQVFTVKNLERAPMLQVASPPREVKELPKRGTKSWDNVNPSMRDLCEETVEKVKNRIMRRRILLKPVFRNYDKHNNGHVSRSQMRQSLLSNGILLSDEELYALEERFNDDMGFNYFWFLKEAEPKPHEEALFTGFLEAMEKVNAEKPCKPVDRSEKDIILILAKIKGKVVRERIRVIEFLQDYDLCNQQVISRENFQRGLSNCRFDLSEAEVETLMNVFSSPMRPGCVDYKRFSEVVEEAFTQACMERAPLLMPKQHVPTKDCARNFLNFDERRTFSIGIQKLSKKPDLQMNLMSIFKDYDRTNCGTISQEHFLKALSLRGMYNLISRTEFDMICKCFSFERGLRDEIDYRAFIKALDILYATDKYNPF</sequence>
<evidence type="ECO:0000259" key="1">
    <source>
        <dbReference type="PROSITE" id="PS50222"/>
    </source>
</evidence>
<dbReference type="PROSITE" id="PS50222">
    <property type="entry name" value="EF_HAND_2"/>
    <property type="match status" value="1"/>
</dbReference>
<dbReference type="Gene3D" id="1.10.238.10">
    <property type="entry name" value="EF-hand"/>
    <property type="match status" value="3"/>
</dbReference>
<feature type="domain" description="EF-hand" evidence="1">
    <location>
        <begin position="647"/>
        <end position="682"/>
    </location>
</feature>
<proteinExistence type="predicted"/>
<dbReference type="PANTHER" id="PTHR20875">
    <property type="entry name" value="EF-HAND CALCIUM-BINDING DOMAIN-CONTAINING PROTEIN 6-RELATED"/>
    <property type="match status" value="1"/>
</dbReference>
<organism evidence="2 3">
    <name type="scientific">Nicrophorus vespilloides</name>
    <name type="common">Boreal carrion beetle</name>
    <dbReference type="NCBI Taxonomy" id="110193"/>
    <lineage>
        <taxon>Eukaryota</taxon>
        <taxon>Metazoa</taxon>
        <taxon>Ecdysozoa</taxon>
        <taxon>Arthropoda</taxon>
        <taxon>Hexapoda</taxon>
        <taxon>Insecta</taxon>
        <taxon>Pterygota</taxon>
        <taxon>Neoptera</taxon>
        <taxon>Endopterygota</taxon>
        <taxon>Coleoptera</taxon>
        <taxon>Polyphaga</taxon>
        <taxon>Staphyliniformia</taxon>
        <taxon>Silphidae</taxon>
        <taxon>Nicrophorinae</taxon>
        <taxon>Nicrophorus</taxon>
    </lineage>
</organism>
<reference evidence="3" key="1">
    <citation type="submission" date="2025-08" db="UniProtKB">
        <authorList>
            <consortium name="RefSeq"/>
        </authorList>
    </citation>
    <scope>IDENTIFICATION</scope>
    <source>
        <tissue evidence="3">Whole Larva</tissue>
    </source>
</reference>
<dbReference type="Proteomes" id="UP000695000">
    <property type="component" value="Unplaced"/>
</dbReference>
<name>A0ABM1MFW2_NICVS</name>
<dbReference type="SUPFAM" id="SSF47473">
    <property type="entry name" value="EF-hand"/>
    <property type="match status" value="3"/>
</dbReference>
<accession>A0ABM1MFW2</accession>
<dbReference type="InterPro" id="IPR002048">
    <property type="entry name" value="EF_hand_dom"/>
</dbReference>
<keyword evidence="2" id="KW-1185">Reference proteome</keyword>
<dbReference type="RefSeq" id="XP_017773462.1">
    <property type="nucleotide sequence ID" value="XM_017917973.1"/>
</dbReference>
<evidence type="ECO:0000313" key="3">
    <source>
        <dbReference type="RefSeq" id="XP_017773462.1"/>
    </source>
</evidence>
<dbReference type="InterPro" id="IPR052603">
    <property type="entry name" value="EFCB6"/>
</dbReference>
<dbReference type="GeneID" id="108560438"/>
<dbReference type="PANTHER" id="PTHR20875:SF0">
    <property type="entry name" value="GH12158P"/>
    <property type="match status" value="1"/>
</dbReference>